<name>A0A8J9UX16_9NEOP</name>
<keyword evidence="1" id="KW-0732">Signal</keyword>
<dbReference type="Proteomes" id="UP000838878">
    <property type="component" value="Chromosome 6"/>
</dbReference>
<proteinExistence type="predicted"/>
<accession>A0A8J9UX16</accession>
<evidence type="ECO:0000256" key="1">
    <source>
        <dbReference type="SAM" id="SignalP"/>
    </source>
</evidence>
<feature type="signal peptide" evidence="1">
    <location>
        <begin position="1"/>
        <end position="19"/>
    </location>
</feature>
<dbReference type="OrthoDB" id="7489956at2759"/>
<evidence type="ECO:0000313" key="3">
    <source>
        <dbReference type="Proteomes" id="UP000838878"/>
    </source>
</evidence>
<dbReference type="AlphaFoldDB" id="A0A8J9UX16"/>
<evidence type="ECO:0000313" key="2">
    <source>
        <dbReference type="EMBL" id="CAH0727668.1"/>
    </source>
</evidence>
<dbReference type="EMBL" id="OV170226">
    <property type="protein sequence ID" value="CAH0727668.1"/>
    <property type="molecule type" value="Genomic_DNA"/>
</dbReference>
<sequence length="191" mass="21267">MFRIFLVLVIFAIVEYSHGIIHGHGGYGHRGRGHWGHRHGPGCNHPLETIDEIIADIGQKYSFAESSLGKFCKENATITPKIKYGDEAYIIKYSLSDVTNLDVKVEIQNGLIITNVAGNGVFNGFKDVRILPEILDVSAGEWVILNNDLSIKLPYKVPIGQEFIAECPSEKAVVSILKREVVNLQLRNQLN</sequence>
<feature type="chain" id="PRO_5035476332" evidence="1">
    <location>
        <begin position="20"/>
        <end position="191"/>
    </location>
</feature>
<reference evidence="2" key="1">
    <citation type="submission" date="2021-12" db="EMBL/GenBank/DDBJ databases">
        <authorList>
            <person name="Martin H S."/>
        </authorList>
    </citation>
    <scope>NUCLEOTIDE SEQUENCE</scope>
</reference>
<protein>
    <submittedName>
        <fullName evidence="2">Uncharacterized protein</fullName>
    </submittedName>
</protein>
<keyword evidence="3" id="KW-1185">Reference proteome</keyword>
<gene>
    <name evidence="2" type="ORF">BINO364_LOCUS12975</name>
</gene>
<feature type="non-terminal residue" evidence="2">
    <location>
        <position position="191"/>
    </location>
</feature>
<organism evidence="2 3">
    <name type="scientific">Brenthis ino</name>
    <name type="common">lesser marbled fritillary</name>
    <dbReference type="NCBI Taxonomy" id="405034"/>
    <lineage>
        <taxon>Eukaryota</taxon>
        <taxon>Metazoa</taxon>
        <taxon>Ecdysozoa</taxon>
        <taxon>Arthropoda</taxon>
        <taxon>Hexapoda</taxon>
        <taxon>Insecta</taxon>
        <taxon>Pterygota</taxon>
        <taxon>Neoptera</taxon>
        <taxon>Endopterygota</taxon>
        <taxon>Lepidoptera</taxon>
        <taxon>Glossata</taxon>
        <taxon>Ditrysia</taxon>
        <taxon>Papilionoidea</taxon>
        <taxon>Nymphalidae</taxon>
        <taxon>Heliconiinae</taxon>
        <taxon>Argynnini</taxon>
        <taxon>Brenthis</taxon>
    </lineage>
</organism>